<dbReference type="PROSITE" id="PS51736">
    <property type="entry name" value="RECOMBINASES_3"/>
    <property type="match status" value="1"/>
</dbReference>
<feature type="domain" description="Recombinase" evidence="2">
    <location>
        <begin position="163"/>
        <end position="305"/>
    </location>
</feature>
<dbReference type="InterPro" id="IPR006119">
    <property type="entry name" value="Resolv_N"/>
</dbReference>
<accession>A0A075SFD5</accession>
<evidence type="ECO:0000313" key="3">
    <source>
        <dbReference type="EMBL" id="AIG43034.1"/>
    </source>
</evidence>
<dbReference type="EMBL" id="CP008921">
    <property type="protein sequence ID" value="AIG43034.1"/>
    <property type="molecule type" value="Genomic_DNA"/>
</dbReference>
<name>A0A075SFD5_STRSU</name>
<dbReference type="GO" id="GO:0000150">
    <property type="term" value="F:DNA strand exchange activity"/>
    <property type="evidence" value="ECO:0007669"/>
    <property type="project" value="InterPro"/>
</dbReference>
<dbReference type="HOGENOM" id="CLU_010686_18_2_9"/>
<gene>
    <name evidence="3" type="ORF">ID09_02845</name>
</gene>
<dbReference type="InterPro" id="IPR038109">
    <property type="entry name" value="DNA_bind_recomb_sf"/>
</dbReference>
<reference evidence="3 4" key="1">
    <citation type="journal article" date="2014" name="Genome Announc.">
        <title>Whole-Genome Sequence of Streptococcus suis Serotype 4 Reference Strain 6407.</title>
        <authorList>
            <person name="Wang K."/>
            <person name="Chen J."/>
            <person name="Yao H."/>
            <person name="Lu C."/>
        </authorList>
    </citation>
    <scope>NUCLEOTIDE SEQUENCE [LARGE SCALE GENOMIC DNA]</scope>
    <source>
        <strain evidence="3">6407</strain>
    </source>
</reference>
<dbReference type="InterPro" id="IPR025827">
    <property type="entry name" value="Zn_ribbon_recom_dom"/>
</dbReference>
<dbReference type="Gene3D" id="3.90.1750.20">
    <property type="entry name" value="Putative Large Serine Recombinase, Chain B, Domain 2"/>
    <property type="match status" value="1"/>
</dbReference>
<dbReference type="Pfam" id="PF13408">
    <property type="entry name" value="Zn_ribbon_recom"/>
    <property type="match status" value="1"/>
</dbReference>
<dbReference type="InterPro" id="IPR011109">
    <property type="entry name" value="DNA_bind_recombinase_dom"/>
</dbReference>
<dbReference type="InterPro" id="IPR036162">
    <property type="entry name" value="Resolvase-like_N_sf"/>
</dbReference>
<evidence type="ECO:0000259" key="2">
    <source>
        <dbReference type="PROSITE" id="PS51737"/>
    </source>
</evidence>
<dbReference type="Pfam" id="PF00239">
    <property type="entry name" value="Resolvase"/>
    <property type="match status" value="1"/>
</dbReference>
<dbReference type="PATRIC" id="fig|1214179.4.peg.531"/>
<organism evidence="3 4">
    <name type="scientific">Streptococcus suis 6407</name>
    <dbReference type="NCBI Taxonomy" id="1214179"/>
    <lineage>
        <taxon>Bacteria</taxon>
        <taxon>Bacillati</taxon>
        <taxon>Bacillota</taxon>
        <taxon>Bacilli</taxon>
        <taxon>Lactobacillales</taxon>
        <taxon>Streptococcaceae</taxon>
        <taxon>Streptococcus</taxon>
    </lineage>
</organism>
<dbReference type="InterPro" id="IPR050639">
    <property type="entry name" value="SSR_resolvase"/>
</dbReference>
<dbReference type="PANTHER" id="PTHR30461">
    <property type="entry name" value="DNA-INVERTASE FROM LAMBDOID PROPHAGE"/>
    <property type="match status" value="1"/>
</dbReference>
<dbReference type="PANTHER" id="PTHR30461:SF23">
    <property type="entry name" value="DNA RECOMBINASE-RELATED"/>
    <property type="match status" value="1"/>
</dbReference>
<evidence type="ECO:0000313" key="4">
    <source>
        <dbReference type="Proteomes" id="UP000028185"/>
    </source>
</evidence>
<dbReference type="SMART" id="SM00857">
    <property type="entry name" value="Resolvase"/>
    <property type="match status" value="1"/>
</dbReference>
<protein>
    <submittedName>
        <fullName evidence="3">Recombinase</fullName>
    </submittedName>
</protein>
<feature type="domain" description="Resolvase/invertase-type recombinase catalytic" evidence="1">
    <location>
        <begin position="3"/>
        <end position="155"/>
    </location>
</feature>
<evidence type="ECO:0000259" key="1">
    <source>
        <dbReference type="PROSITE" id="PS51736"/>
    </source>
</evidence>
<dbReference type="PROSITE" id="PS51737">
    <property type="entry name" value="RECOMBINASE_DNA_BIND"/>
    <property type="match status" value="1"/>
</dbReference>
<dbReference type="AlphaFoldDB" id="A0A075SFD5"/>
<proteinExistence type="predicted"/>
<dbReference type="Proteomes" id="UP000028185">
    <property type="component" value="Chromosome"/>
</dbReference>
<dbReference type="GO" id="GO:0003677">
    <property type="term" value="F:DNA binding"/>
    <property type="evidence" value="ECO:0007669"/>
    <property type="project" value="InterPro"/>
</dbReference>
<dbReference type="Pfam" id="PF07508">
    <property type="entry name" value="Recombinase"/>
    <property type="match status" value="1"/>
</dbReference>
<dbReference type="SUPFAM" id="SSF53041">
    <property type="entry name" value="Resolvase-like"/>
    <property type="match status" value="1"/>
</dbReference>
<dbReference type="GeneID" id="8154950"/>
<dbReference type="RefSeq" id="WP_012775553.1">
    <property type="nucleotide sequence ID" value="NZ_ALLE01000041.1"/>
</dbReference>
<sequence>MAQACIYLRLSRDDGDNVESNSIINQRSLLRDYARNHDITILEEFVDDGISGLTFNRPDFNRMMENINNKTIDTIIVKDLSRFGRDYIETGKYIQRIFPAMGVRFISVNDHYDSLTADANETHLVMPIKSLINDSYCRDISTKVRSTHKAKRLKGEFIGAFAPYGYQKDPRQKNHLVVDESIRSIIEKIFTLKLEGYSSNQIAIYLNQCGIETPLQHKKRNQEKLRGFCGHTNKWGTKMVNRILTNRVYTGALEQGKRTKLNYKAQHTIKVNQEDWICVEATHEGIISESTFKIANSLLLRDVKNSNNQPNEFAGLLFCNDCHAQLLQRKIRYKNKETIQFICSTYNKGRGCSRHAIKYEELISIVSELIENHLDWKSHLIKKIPEYLSQEQLLEIDFTNLVSDRRKYEQLLQSLYMDLDDGLINEAEYQEFQRSYRQKLKDIEQTIVNKKKLAQELVNKLQNKKTWLKKLTCQKEESSLNRLTLVTLLDRINISENQEISLVFHDLNEIAILQELSLSEVGVI</sequence>
<dbReference type="Gene3D" id="3.40.50.1390">
    <property type="entry name" value="Resolvase, N-terminal catalytic domain"/>
    <property type="match status" value="1"/>
</dbReference>